<accession>A0ABX8QTR6</accession>
<sequence length="88" mass="9619">MPAQTPTVTDHRNETRDALTRRLSDEFETFSPDAVYRCVSDVHARMTHLGLDATPDSVERMAREHLLGMLKSEPPSGRAHGSGGDGDG</sequence>
<protein>
    <submittedName>
        <fullName evidence="1">Uncharacterized protein</fullName>
    </submittedName>
</protein>
<evidence type="ECO:0000313" key="1">
    <source>
        <dbReference type="EMBL" id="QXJ20832.1"/>
    </source>
</evidence>
<dbReference type="RefSeq" id="WP_231333943.1">
    <property type="nucleotide sequence ID" value="NZ_CP059572.1"/>
</dbReference>
<keyword evidence="2" id="KW-1185">Reference proteome</keyword>
<dbReference type="EMBL" id="CP059572">
    <property type="protein sequence ID" value="QXJ20832.1"/>
    <property type="molecule type" value="Genomic_DNA"/>
</dbReference>
<evidence type="ECO:0000313" key="2">
    <source>
        <dbReference type="Proteomes" id="UP001049518"/>
    </source>
</evidence>
<gene>
    <name evidence="1" type="ORF">AGRA3207_001612</name>
</gene>
<dbReference type="Proteomes" id="UP001049518">
    <property type="component" value="Chromosome"/>
</dbReference>
<organism evidence="1 2">
    <name type="scientific">Actinomadura graeca</name>
    <dbReference type="NCBI Taxonomy" id="2750812"/>
    <lineage>
        <taxon>Bacteria</taxon>
        <taxon>Bacillati</taxon>
        <taxon>Actinomycetota</taxon>
        <taxon>Actinomycetes</taxon>
        <taxon>Streptosporangiales</taxon>
        <taxon>Thermomonosporaceae</taxon>
        <taxon>Actinomadura</taxon>
    </lineage>
</organism>
<proteinExistence type="predicted"/>
<reference evidence="1" key="1">
    <citation type="submission" date="2020-07" db="EMBL/GenBank/DDBJ databases">
        <authorList>
            <person name="Tarantini F.S."/>
            <person name="Hong K.W."/>
            <person name="Chan K.G."/>
        </authorList>
    </citation>
    <scope>NUCLEOTIDE SEQUENCE</scope>
    <source>
        <strain evidence="1">32-07</strain>
    </source>
</reference>
<name>A0ABX8QTR6_9ACTN</name>